<dbReference type="CDD" id="cd00442">
    <property type="entry name" value="Lyz-like"/>
    <property type="match status" value="1"/>
</dbReference>
<dbReference type="SUPFAM" id="SSF53955">
    <property type="entry name" value="Lysozyme-like"/>
    <property type="match status" value="1"/>
</dbReference>
<dbReference type="RefSeq" id="WP_092854244.1">
    <property type="nucleotide sequence ID" value="NZ_FOYU01000001.1"/>
</dbReference>
<reference evidence="4" key="1">
    <citation type="submission" date="2016-10" db="EMBL/GenBank/DDBJ databases">
        <authorList>
            <person name="Varghese N."/>
            <person name="Submissions S."/>
        </authorList>
    </citation>
    <scope>NUCLEOTIDE SEQUENCE [LARGE SCALE GENOMIC DNA]</scope>
    <source>
        <strain evidence="4">CGMCC 1.7285</strain>
    </source>
</reference>
<organism evidence="3 4">
    <name type="scientific">Pseudidiomarina maritima</name>
    <dbReference type="NCBI Taxonomy" id="519453"/>
    <lineage>
        <taxon>Bacteria</taxon>
        <taxon>Pseudomonadati</taxon>
        <taxon>Pseudomonadota</taxon>
        <taxon>Gammaproteobacteria</taxon>
        <taxon>Alteromonadales</taxon>
        <taxon>Idiomarinaceae</taxon>
        <taxon>Pseudidiomarina</taxon>
    </lineage>
</organism>
<dbReference type="Gene3D" id="1.10.530.10">
    <property type="match status" value="1"/>
</dbReference>
<sequence length="202" mass="23855">MKLRLTLIVTAMTLVGCASAPPEEPENLCRIFEEKRDWYDAAADMRDKWGVPIQVPMAMMYQESSFKHDAVPPRDYILWIIPWGRVSSAYGYSQAKTATWDDYVRETGNSWSSRDDFEDAIDFMGWFISKSQKINGVSKWDAYAQYLNYHEGWGGYQRQTYRSKRWLMRTAERVKARASRYGAQLRQCEDDLKRGWLWRLLF</sequence>
<name>A0A1I6G3J6_9GAMM</name>
<accession>A0A1I6G3J6</accession>
<feature type="signal peptide" evidence="1">
    <location>
        <begin position="1"/>
        <end position="20"/>
    </location>
</feature>
<dbReference type="InterPro" id="IPR045795">
    <property type="entry name" value="SLT_4"/>
</dbReference>
<dbReference type="Proteomes" id="UP000199424">
    <property type="component" value="Unassembled WGS sequence"/>
</dbReference>
<evidence type="ECO:0000313" key="3">
    <source>
        <dbReference type="EMBL" id="SFR36774.1"/>
    </source>
</evidence>
<evidence type="ECO:0000313" key="4">
    <source>
        <dbReference type="Proteomes" id="UP000199424"/>
    </source>
</evidence>
<proteinExistence type="predicted"/>
<keyword evidence="1" id="KW-0732">Signal</keyword>
<keyword evidence="4" id="KW-1185">Reference proteome</keyword>
<dbReference type="InterPro" id="IPR023346">
    <property type="entry name" value="Lysozyme-like_dom_sf"/>
</dbReference>
<feature type="chain" id="PRO_5011499416" description="Transglycosylase SLT domain-containing protein" evidence="1">
    <location>
        <begin position="21"/>
        <end position="202"/>
    </location>
</feature>
<evidence type="ECO:0000256" key="1">
    <source>
        <dbReference type="SAM" id="SignalP"/>
    </source>
</evidence>
<dbReference type="Pfam" id="PF19489">
    <property type="entry name" value="SLT_4"/>
    <property type="match status" value="1"/>
</dbReference>
<dbReference type="AlphaFoldDB" id="A0A1I6G3J6"/>
<evidence type="ECO:0000259" key="2">
    <source>
        <dbReference type="Pfam" id="PF19489"/>
    </source>
</evidence>
<feature type="domain" description="Transglycosylase SLT" evidence="2">
    <location>
        <begin position="6"/>
        <end position="188"/>
    </location>
</feature>
<protein>
    <recommendedName>
        <fullName evidence="2">Transglycosylase SLT domain-containing protein</fullName>
    </recommendedName>
</protein>
<dbReference type="PROSITE" id="PS51257">
    <property type="entry name" value="PROKAR_LIPOPROTEIN"/>
    <property type="match status" value="1"/>
</dbReference>
<gene>
    <name evidence="3" type="ORF">SAMN04488070_0109</name>
</gene>
<dbReference type="EMBL" id="FOYU01000001">
    <property type="protein sequence ID" value="SFR36774.1"/>
    <property type="molecule type" value="Genomic_DNA"/>
</dbReference>